<dbReference type="Pfam" id="PF13443">
    <property type="entry name" value="HTH_26"/>
    <property type="match status" value="1"/>
</dbReference>
<dbReference type="SUPFAM" id="SSF47413">
    <property type="entry name" value="lambda repressor-like DNA-binding domains"/>
    <property type="match status" value="1"/>
</dbReference>
<dbReference type="SMART" id="SM00530">
    <property type="entry name" value="HTH_XRE"/>
    <property type="match status" value="1"/>
</dbReference>
<dbReference type="Gene3D" id="1.10.260.40">
    <property type="entry name" value="lambda repressor-like DNA-binding domains"/>
    <property type="match status" value="1"/>
</dbReference>
<gene>
    <name evidence="2" type="ordered locus">CBUD_0788</name>
</gene>
<accession>A9KDV7</accession>
<dbReference type="KEGG" id="cbd:CBUD_0788"/>
<feature type="domain" description="HTH cro/C1-type" evidence="1">
    <location>
        <begin position="15"/>
        <end position="70"/>
    </location>
</feature>
<protein>
    <submittedName>
        <fullName evidence="2">Transcriptional regulator, Cro/CI family</fullName>
    </submittedName>
</protein>
<dbReference type="HOGENOM" id="CLU_066192_31_8_6"/>
<proteinExistence type="predicted"/>
<dbReference type="EMBL" id="CP000733">
    <property type="protein sequence ID" value="ABS77717.1"/>
    <property type="molecule type" value="Genomic_DNA"/>
</dbReference>
<reference evidence="2 3" key="1">
    <citation type="journal article" date="2009" name="Infect. Immun.">
        <title>Comparative genomics reveal extensive transposon-mediated genomic plasticity and diversity among potential effector proteins within the genus Coxiella.</title>
        <authorList>
            <person name="Beare P.A."/>
            <person name="Unsworth N."/>
            <person name="Andoh M."/>
            <person name="Voth D.E."/>
            <person name="Omsland A."/>
            <person name="Gilk S.D."/>
            <person name="Williams K.P."/>
            <person name="Sobral B.W."/>
            <person name="Kupko J.J.III."/>
            <person name="Porcella S.F."/>
            <person name="Samuel J.E."/>
            <person name="Heinzen R.A."/>
        </authorList>
    </citation>
    <scope>NUCLEOTIDE SEQUENCE [LARGE SCALE GENOMIC DNA]</scope>
    <source>
        <strain evidence="2 3">Dugway 5J108-111</strain>
    </source>
</reference>
<dbReference type="AlphaFoldDB" id="A9KDV7"/>
<evidence type="ECO:0000259" key="1">
    <source>
        <dbReference type="PROSITE" id="PS50943"/>
    </source>
</evidence>
<evidence type="ECO:0000313" key="2">
    <source>
        <dbReference type="EMBL" id="ABS77717.1"/>
    </source>
</evidence>
<dbReference type="PANTHER" id="PTHR37301">
    <property type="entry name" value="DNA-BINDING PROTEIN-RELATED"/>
    <property type="match status" value="1"/>
</dbReference>
<dbReference type="Proteomes" id="UP000008555">
    <property type="component" value="Chromosome"/>
</dbReference>
<dbReference type="InterPro" id="IPR001387">
    <property type="entry name" value="Cro/C1-type_HTH"/>
</dbReference>
<organism evidence="2 3">
    <name type="scientific">Coxiella burnetii (strain Dugway 5J108-111)</name>
    <dbReference type="NCBI Taxonomy" id="434922"/>
    <lineage>
        <taxon>Bacteria</taxon>
        <taxon>Pseudomonadati</taxon>
        <taxon>Pseudomonadota</taxon>
        <taxon>Gammaproteobacteria</taxon>
        <taxon>Legionellales</taxon>
        <taxon>Coxiellaceae</taxon>
        <taxon>Coxiella</taxon>
    </lineage>
</organism>
<name>A9KDV7_COXBN</name>
<dbReference type="PANTHER" id="PTHR37301:SF1">
    <property type="entry name" value="DNA-BINDING PROTEIN"/>
    <property type="match status" value="1"/>
</dbReference>
<dbReference type="GO" id="GO:0003677">
    <property type="term" value="F:DNA binding"/>
    <property type="evidence" value="ECO:0007669"/>
    <property type="project" value="InterPro"/>
</dbReference>
<dbReference type="CDD" id="cd00093">
    <property type="entry name" value="HTH_XRE"/>
    <property type="match status" value="1"/>
</dbReference>
<sequence>MIQKNRDAMSIIIKIDVLMAKQKIRSKELAQRIGITEANLSILKTGKARAIRLSTLDAICKELNCQPGDIMEYKKE</sequence>
<evidence type="ECO:0000313" key="3">
    <source>
        <dbReference type="Proteomes" id="UP000008555"/>
    </source>
</evidence>
<dbReference type="InterPro" id="IPR010982">
    <property type="entry name" value="Lambda_DNA-bd_dom_sf"/>
</dbReference>
<dbReference type="PROSITE" id="PS50943">
    <property type="entry name" value="HTH_CROC1"/>
    <property type="match status" value="1"/>
</dbReference>